<dbReference type="OrthoDB" id="6624538at2759"/>
<feature type="transmembrane region" description="Helical" evidence="2">
    <location>
        <begin position="89"/>
        <end position="108"/>
    </location>
</feature>
<reference evidence="4" key="1">
    <citation type="submission" date="2020-08" db="EMBL/GenBank/DDBJ databases">
        <title>Genome sequencing and assembly of the red palm weevil Rhynchophorus ferrugineus.</title>
        <authorList>
            <person name="Dias G.B."/>
            <person name="Bergman C.M."/>
            <person name="Manee M."/>
        </authorList>
    </citation>
    <scope>NUCLEOTIDE SEQUENCE</scope>
    <source>
        <strain evidence="4">AA-2017</strain>
        <tissue evidence="4">Whole larva</tissue>
    </source>
</reference>
<evidence type="ECO:0000313" key="5">
    <source>
        <dbReference type="Proteomes" id="UP000625711"/>
    </source>
</evidence>
<dbReference type="Proteomes" id="UP000625711">
    <property type="component" value="Unassembled WGS sequence"/>
</dbReference>
<evidence type="ECO:0000256" key="2">
    <source>
        <dbReference type="SAM" id="Phobius"/>
    </source>
</evidence>
<keyword evidence="2" id="KW-0812">Transmembrane</keyword>
<keyword evidence="2" id="KW-1133">Transmembrane helix</keyword>
<organism evidence="4 5">
    <name type="scientific">Rhynchophorus ferrugineus</name>
    <name type="common">Red palm weevil</name>
    <name type="synonym">Curculio ferrugineus</name>
    <dbReference type="NCBI Taxonomy" id="354439"/>
    <lineage>
        <taxon>Eukaryota</taxon>
        <taxon>Metazoa</taxon>
        <taxon>Ecdysozoa</taxon>
        <taxon>Arthropoda</taxon>
        <taxon>Hexapoda</taxon>
        <taxon>Insecta</taxon>
        <taxon>Pterygota</taxon>
        <taxon>Neoptera</taxon>
        <taxon>Endopterygota</taxon>
        <taxon>Coleoptera</taxon>
        <taxon>Polyphaga</taxon>
        <taxon>Cucujiformia</taxon>
        <taxon>Curculionidae</taxon>
        <taxon>Dryophthorinae</taxon>
        <taxon>Rhynchophorus</taxon>
    </lineage>
</organism>
<comment type="caution">
    <text evidence="4">The sequence shown here is derived from an EMBL/GenBank/DDBJ whole genome shotgun (WGS) entry which is preliminary data.</text>
</comment>
<dbReference type="EMBL" id="JAACXV010014221">
    <property type="protein sequence ID" value="KAF7269521.1"/>
    <property type="molecule type" value="Genomic_DNA"/>
</dbReference>
<keyword evidence="3" id="KW-0732">Signal</keyword>
<feature type="signal peptide" evidence="3">
    <location>
        <begin position="1"/>
        <end position="21"/>
    </location>
</feature>
<feature type="compositionally biased region" description="Acidic residues" evidence="1">
    <location>
        <begin position="37"/>
        <end position="54"/>
    </location>
</feature>
<feature type="region of interest" description="Disordered" evidence="1">
    <location>
        <begin position="37"/>
        <end position="58"/>
    </location>
</feature>
<evidence type="ECO:0000256" key="1">
    <source>
        <dbReference type="SAM" id="MobiDB-lite"/>
    </source>
</evidence>
<gene>
    <name evidence="4" type="ORF">GWI33_017462</name>
</gene>
<sequence>MTVISRKILCILLSLCCLAQCKVSRALFDLHYDGGDDESDNDNDYESSDTEDNNENGGMMNKMLPMFVMPFMLQTAMAPMMLMNIKHMLFNSIILGKFAIIFWVINLIRNSIQDQEGQFHSHNVHIEHG</sequence>
<dbReference type="AlphaFoldDB" id="A0A834M667"/>
<feature type="chain" id="PRO_5032870684" evidence="3">
    <location>
        <begin position="22"/>
        <end position="129"/>
    </location>
</feature>
<keyword evidence="5" id="KW-1185">Reference proteome</keyword>
<keyword evidence="2" id="KW-0472">Membrane</keyword>
<proteinExistence type="predicted"/>
<accession>A0A834M667</accession>
<protein>
    <submittedName>
        <fullName evidence="4">Uncharacterized protein</fullName>
    </submittedName>
</protein>
<feature type="transmembrane region" description="Helical" evidence="2">
    <location>
        <begin position="63"/>
        <end position="82"/>
    </location>
</feature>
<evidence type="ECO:0000313" key="4">
    <source>
        <dbReference type="EMBL" id="KAF7269521.1"/>
    </source>
</evidence>
<name>A0A834M667_RHYFE</name>
<evidence type="ECO:0000256" key="3">
    <source>
        <dbReference type="SAM" id="SignalP"/>
    </source>
</evidence>